<gene>
    <name evidence="1" type="ORF">DMB65_14335</name>
</gene>
<reference evidence="1 2" key="1">
    <citation type="submission" date="2018-05" db="EMBL/GenBank/DDBJ databases">
        <title>Flavobacterium sp. strain IMCC34759, incomplete genome.</title>
        <authorList>
            <person name="Joung Y."/>
            <person name="Cho J."/>
        </authorList>
    </citation>
    <scope>NUCLEOTIDE SEQUENCE [LARGE SCALE GENOMIC DNA]</scope>
    <source>
        <strain evidence="1 2">IMCC34759</strain>
    </source>
</reference>
<keyword evidence="2" id="KW-1185">Reference proteome</keyword>
<dbReference type="Pfam" id="PF13585">
    <property type="entry name" value="CHU_C"/>
    <property type="match status" value="1"/>
</dbReference>
<organism evidence="1 2">
    <name type="scientific">Flavobacterium cheongpyeongense</name>
    <dbReference type="NCBI Taxonomy" id="2212651"/>
    <lineage>
        <taxon>Bacteria</taxon>
        <taxon>Pseudomonadati</taxon>
        <taxon>Bacteroidota</taxon>
        <taxon>Flavobacteriia</taxon>
        <taxon>Flavobacteriales</taxon>
        <taxon>Flavobacteriaceae</taxon>
        <taxon>Flavobacterium</taxon>
    </lineage>
</organism>
<name>A0A2V4BMI8_9FLAO</name>
<dbReference type="InterPro" id="IPR026341">
    <property type="entry name" value="T9SS_type_B"/>
</dbReference>
<dbReference type="OrthoDB" id="607469at2"/>
<dbReference type="RefSeq" id="WP_133249518.1">
    <property type="nucleotide sequence ID" value="NZ_QJHK01000013.1"/>
</dbReference>
<dbReference type="Pfam" id="PF13573">
    <property type="entry name" value="SprB"/>
    <property type="match status" value="5"/>
</dbReference>
<dbReference type="EMBL" id="QJHK01000013">
    <property type="protein sequence ID" value="PXY39967.1"/>
    <property type="molecule type" value="Genomic_DNA"/>
</dbReference>
<evidence type="ECO:0000313" key="1">
    <source>
        <dbReference type="EMBL" id="PXY39967.1"/>
    </source>
</evidence>
<accession>A0A2V4BMI8</accession>
<evidence type="ECO:0008006" key="3">
    <source>
        <dbReference type="Google" id="ProtNLM"/>
    </source>
</evidence>
<dbReference type="NCBIfam" id="TIGR04131">
    <property type="entry name" value="Bac_Flav_CTERM"/>
    <property type="match status" value="1"/>
</dbReference>
<feature type="non-terminal residue" evidence="1">
    <location>
        <position position="1"/>
    </location>
</feature>
<protein>
    <recommendedName>
        <fullName evidence="3">T9SS type B sorting domain-containing protein</fullName>
    </recommendedName>
</protein>
<sequence>CNSGNVPQAAVVTVTATVGTGTAPYTYSFNGSASYTSANTLSVSDNGTDQVIVYSVMDAKGCIVGGNITVDKYLPLTGMDLSATPIYCNTAGTVATVTVNSVLGGIAPYTYEIISPASAVTVPGAANSFTNLSPNTYVIKVTSSNGCSITKPIIVEEADKIAVSHQILNDVYCKGGNTGAVDFTVSNYITAGNYTFSLTTGSTTVNSFTQNGDVISYTGLIVGNYTFSVTDNVSGCSAPINFTINEPTAALSSASIATHINCNEDNATITVTANGGTLPYRYAVAKASDPVPTSFVTSNQLVVDTNNGADVNWIVYVLDSNNCDANNVQLIDLDKNPIIASAVATQCPSLTGTYEITVTATGFSSALLYSIDGVSYNTNNVITVNTPGTYNVTVKDANGCPSIVTPVTIMQPLILTPTVTSSPSCTDGDGVVAVATTGGSGNYEYKIDSGTYGTTTPFTGVASGSHTIHVRDITTGCEMKAAIELIPATQITGFTLSSTPLTCNGSNDGTITAIIDTPAPGINDNPKYTYSLNGGIPQDSPVFTGLAGGNYTVTVRSERECFDTKLVTVIEPTVVVINTVDVIQFVCTTGNTSNFATITVDPSTGVVGGSGTYVTYEFIKDGTQVQKGTSNTYTEFDLSGGTYTVNVYDSNGCMGTYALPITIDPYIKLDKINVVKTAITCVNPESIVATAVDASGIAIAGIQYTLTDVSGAITFASNTTGNFTGLAVGDYIITALNPTTGCSIEKAHYVNEPNTFDLKVVKDSDVVCLGSNEGAVTITLIDNIGNPDEAGAFDYTVSGPVPSSGTSATAVMPPLTGLKAGNYTVSATLKNSPFCTVSTTFTIGQPDAALSISEEHTAITCITGNNDGSISVTATGGWAGGYEYKLVNSVGTVISDWSATYEFPNLTAETYTVSVRDTKGCPVSVDVKLEIPTQILVTATPDMTIVPCYGDTSATITATNVSGGDGINYSYTLNRIMPTEVISSGPQNSPSFSGLGAGTYSITVTDGYACKNTSAEITITEPTIVVPSLIQSGYATCFTQDSLTLSATGGTGSYTYSTDPNFTTVLGSFTATVPAKFNVAPGEHKYYVKDTNGCVGIVAIITVPELPELDIKVDVQNAVINCKGESTGVIVATAEGALGNYVYSLLRVNSDGTTTIVQGPKADGNFSNLPAGTYTVHVDSGDCAKDSDIPVEITEPNAPIFNTPSHTDVTCYGSKNGKIVITTTGGTGSYIYAISPYMNQFFDDGIFENLEPGPYTVLVQDASAGCTEYLDFEITEPTPIYAEITPNSIQPEQCKGEKNGSFDIDIKGGTAPYSVSLDDKKGPFVLIGGTYDSTTGVHYSFENLSGGNHSVYIIDANGCDYEVSVPMDEAVELNPTNVVTYDCVNNANANMVTIDPGYDDHSQIDYSLDEGTTIQQSNIFTNLTPGPHTVTVRHTNGCSVDTNFDIKAIAPLTLALSAGQPEMNVISVTASGGSPAYEYSFNGEDFTSANKYKIYKSGDYKVIVRDQNGCTFELIVPMTYVDVCIPDIFTPNGDGQFDGWGPGCTNIYNNLEFSIFDRYGRAIAKYRYGQEWDGKYNGEELPTGDYWYVLKLNEKKDDREFVGHFTLYR</sequence>
<dbReference type="InterPro" id="IPR025667">
    <property type="entry name" value="SprB_repeat"/>
</dbReference>
<dbReference type="Proteomes" id="UP000247903">
    <property type="component" value="Unassembled WGS sequence"/>
</dbReference>
<proteinExistence type="predicted"/>
<comment type="caution">
    <text evidence="1">The sequence shown here is derived from an EMBL/GenBank/DDBJ whole genome shotgun (WGS) entry which is preliminary data.</text>
</comment>
<evidence type="ECO:0000313" key="2">
    <source>
        <dbReference type="Proteomes" id="UP000247903"/>
    </source>
</evidence>